<dbReference type="Proteomes" id="UP001597425">
    <property type="component" value="Unassembled WGS sequence"/>
</dbReference>
<organism evidence="2 3">
    <name type="scientific">Microbulbifer halophilus</name>
    <dbReference type="NCBI Taxonomy" id="453963"/>
    <lineage>
        <taxon>Bacteria</taxon>
        <taxon>Pseudomonadati</taxon>
        <taxon>Pseudomonadota</taxon>
        <taxon>Gammaproteobacteria</taxon>
        <taxon>Cellvibrionales</taxon>
        <taxon>Microbulbiferaceae</taxon>
        <taxon>Microbulbifer</taxon>
    </lineage>
</organism>
<accession>A0ABW5EIC3</accession>
<dbReference type="EMBL" id="JBHUJD010000026">
    <property type="protein sequence ID" value="MFD2312003.1"/>
    <property type="molecule type" value="Genomic_DNA"/>
</dbReference>
<evidence type="ECO:0000313" key="3">
    <source>
        <dbReference type="Proteomes" id="UP001597425"/>
    </source>
</evidence>
<keyword evidence="3" id="KW-1185">Reference proteome</keyword>
<feature type="region of interest" description="Disordered" evidence="1">
    <location>
        <begin position="146"/>
        <end position="168"/>
    </location>
</feature>
<reference evidence="3" key="1">
    <citation type="journal article" date="2019" name="Int. J. Syst. Evol. Microbiol.">
        <title>The Global Catalogue of Microorganisms (GCM) 10K type strain sequencing project: providing services to taxonomists for standard genome sequencing and annotation.</title>
        <authorList>
            <consortium name="The Broad Institute Genomics Platform"/>
            <consortium name="The Broad Institute Genome Sequencing Center for Infectious Disease"/>
            <person name="Wu L."/>
            <person name="Ma J."/>
        </authorList>
    </citation>
    <scope>NUCLEOTIDE SEQUENCE [LARGE SCALE GENOMIC DNA]</scope>
    <source>
        <strain evidence="3">KCTC 12848</strain>
    </source>
</reference>
<evidence type="ECO:0000256" key="1">
    <source>
        <dbReference type="SAM" id="MobiDB-lite"/>
    </source>
</evidence>
<proteinExistence type="predicted"/>
<feature type="compositionally biased region" description="Basic and acidic residues" evidence="1">
    <location>
        <begin position="148"/>
        <end position="157"/>
    </location>
</feature>
<feature type="compositionally biased region" description="Low complexity" evidence="1">
    <location>
        <begin position="158"/>
        <end position="168"/>
    </location>
</feature>
<sequence length="168" mass="18387">MHYFFKAVQDGHIRGISLFRSLDAETGIMHVGLDPARRNSGGGATIVAAAQSGRQLSSADRTGFGQCLTGRRSYAEDYCDSDQHVLLRVTLTPHWLPALVVNSATMDDFASIDAARSAKECTSIEIIPPDNIEYLTVGNSWASIKQYRKSDARRDWDGSGSDSSDSDW</sequence>
<protein>
    <submittedName>
        <fullName evidence="2">Uncharacterized protein</fullName>
    </submittedName>
</protein>
<gene>
    <name evidence="2" type="ORF">ACFSKX_16360</name>
</gene>
<dbReference type="RefSeq" id="WP_377535462.1">
    <property type="nucleotide sequence ID" value="NZ_JBHSIG010000001.1"/>
</dbReference>
<evidence type="ECO:0000313" key="2">
    <source>
        <dbReference type="EMBL" id="MFD2312003.1"/>
    </source>
</evidence>
<comment type="caution">
    <text evidence="2">The sequence shown here is derived from an EMBL/GenBank/DDBJ whole genome shotgun (WGS) entry which is preliminary data.</text>
</comment>
<name>A0ABW5EIC3_9GAMM</name>